<comment type="subcellular location">
    <subcellularLocation>
        <location evidence="2">Cytoplasm</location>
    </subcellularLocation>
    <subcellularLocation>
        <location evidence="1">Nucleus</location>
    </subcellularLocation>
</comment>
<feature type="compositionally biased region" description="Polar residues" evidence="13">
    <location>
        <begin position="137"/>
        <end position="149"/>
    </location>
</feature>
<evidence type="ECO:0000259" key="14">
    <source>
        <dbReference type="Pfam" id="PF09405"/>
    </source>
</evidence>
<dbReference type="InterPro" id="IPR018545">
    <property type="entry name" value="Btz_dom"/>
</dbReference>
<accession>A0A0C2X7I4</accession>
<feature type="compositionally biased region" description="Polar residues" evidence="13">
    <location>
        <begin position="479"/>
        <end position="488"/>
    </location>
</feature>
<keyword evidence="12" id="KW-0539">Nucleus</keyword>
<dbReference type="HOGENOM" id="CLU_007059_0_0_1"/>
<feature type="region of interest" description="Disordered" evidence="13">
    <location>
        <begin position="1"/>
        <end position="157"/>
    </location>
</feature>
<evidence type="ECO:0000256" key="7">
    <source>
        <dbReference type="ARBA" id="ARBA00022816"/>
    </source>
</evidence>
<feature type="domain" description="Btz" evidence="14">
    <location>
        <begin position="136"/>
        <end position="257"/>
    </location>
</feature>
<proteinExistence type="inferred from homology"/>
<feature type="region of interest" description="Disordered" evidence="13">
    <location>
        <begin position="185"/>
        <end position="222"/>
    </location>
</feature>
<evidence type="ECO:0000256" key="1">
    <source>
        <dbReference type="ARBA" id="ARBA00004123"/>
    </source>
</evidence>
<evidence type="ECO:0000256" key="6">
    <source>
        <dbReference type="ARBA" id="ARBA00022664"/>
    </source>
</evidence>
<feature type="compositionally biased region" description="Polar residues" evidence="13">
    <location>
        <begin position="21"/>
        <end position="35"/>
    </location>
</feature>
<dbReference type="GO" id="GO:0051028">
    <property type="term" value="P:mRNA transport"/>
    <property type="evidence" value="ECO:0007669"/>
    <property type="project" value="UniProtKB-KW"/>
</dbReference>
<evidence type="ECO:0000256" key="10">
    <source>
        <dbReference type="ARBA" id="ARBA00023161"/>
    </source>
</evidence>
<keyword evidence="4" id="KW-0813">Transport</keyword>
<sequence length="730" mass="80389">MDSDTEPASEGAIADGRSRPLTPSTSDSPQSQNKDIPTRIDADPQPFFSQPSTWEEMVTEENAHGPAELPVIDFADFNGEAVPNGHVPHPLPSKSKTPLEGSRDRSPRSETKINARDEADHTQPTSRRSRSSTSRRLTGQSARQAYQQRLESDPSFVPTVGGFWGHDERLLGKDLRSLSGWWRGRWQNRGRGRGVTMRSRGSHSQRSSHESEDNGDALDLPAIERTWTHDGFEEMKRKEEQRRAALQQQPQANQTRGGHVSGGGFASTRGGRGSSTRGGPPSASPRSSTAHAQGRVWYTMKPELMWTRQHEAFLFFDSSTKPRNRPSFRVKLPGSDGYVMQSKFQARQHDVERQWRKPEPRATDSGDNAYTVRIPKTTGKEKAIEPLTTVEEASLEDIFTVRPNLVTPIPIPIPESDNKLSTATTDSSKPSSTDGKEENGPQSEQALISQLEMLTVLPQESDQARLAKTEEAVLKKSSLEQSSSTTDQRPVLPPLQTVFTPPPAHPSPAYGAAYPYGPTLPPGVALNAHGMPYELATGRPVFLAPPVPLYTPRPLMPHMTPGAVYIPNHMSPDFLSQSSSHTPPMNGFVDPATGTPLFSLPRQTRIEIRAPTDEYDGKGSRKGQSHQSNTTTKTPTVSSPPQPSSQPSYPTLTRPTAAVGSPPHTDSEARDSQASGDFSNQRTDSHLVPYPSYYYYPESFGYYPYMDMSQAGQYDAYSSDPRSAQGTVYY</sequence>
<feature type="compositionally biased region" description="Basic and acidic residues" evidence="13">
    <location>
        <begin position="347"/>
        <end position="364"/>
    </location>
</feature>
<feature type="compositionally biased region" description="Gly residues" evidence="13">
    <location>
        <begin position="259"/>
        <end position="273"/>
    </location>
</feature>
<keyword evidence="8" id="KW-0810">Translation regulation</keyword>
<dbReference type="Pfam" id="PF09405">
    <property type="entry name" value="Btz"/>
    <property type="match status" value="1"/>
</dbReference>
<gene>
    <name evidence="15" type="ORF">M378DRAFT_175571</name>
</gene>
<feature type="region of interest" description="Disordered" evidence="13">
    <location>
        <begin position="575"/>
        <end position="687"/>
    </location>
</feature>
<comment type="similarity">
    <text evidence="3">Belongs to the CASC3 family.</text>
</comment>
<evidence type="ECO:0000256" key="13">
    <source>
        <dbReference type="SAM" id="MobiDB-lite"/>
    </source>
</evidence>
<evidence type="ECO:0000313" key="16">
    <source>
        <dbReference type="Proteomes" id="UP000054549"/>
    </source>
</evidence>
<feature type="compositionally biased region" description="Low complexity" evidence="13">
    <location>
        <begin position="244"/>
        <end position="256"/>
    </location>
</feature>
<keyword evidence="6" id="KW-0507">mRNA processing</keyword>
<dbReference type="InParanoid" id="A0A0C2X7I4"/>
<evidence type="ECO:0000313" key="15">
    <source>
        <dbReference type="EMBL" id="KIL70302.1"/>
    </source>
</evidence>
<evidence type="ECO:0000256" key="9">
    <source>
        <dbReference type="ARBA" id="ARBA00022884"/>
    </source>
</evidence>
<evidence type="ECO:0000256" key="3">
    <source>
        <dbReference type="ARBA" id="ARBA00009548"/>
    </source>
</evidence>
<evidence type="ECO:0000256" key="8">
    <source>
        <dbReference type="ARBA" id="ARBA00022845"/>
    </source>
</evidence>
<keyword evidence="16" id="KW-1185">Reference proteome</keyword>
<feature type="compositionally biased region" description="Basic and acidic residues" evidence="13">
    <location>
        <begin position="101"/>
        <end position="121"/>
    </location>
</feature>
<feature type="compositionally biased region" description="Low complexity" evidence="13">
    <location>
        <begin position="274"/>
        <end position="290"/>
    </location>
</feature>
<feature type="compositionally biased region" description="Polar residues" evidence="13">
    <location>
        <begin position="419"/>
        <end position="433"/>
    </location>
</feature>
<dbReference type="GO" id="GO:0006417">
    <property type="term" value="P:regulation of translation"/>
    <property type="evidence" value="ECO:0007669"/>
    <property type="project" value="UniProtKB-KW"/>
</dbReference>
<dbReference type="GO" id="GO:0006397">
    <property type="term" value="P:mRNA processing"/>
    <property type="evidence" value="ECO:0007669"/>
    <property type="project" value="UniProtKB-KW"/>
</dbReference>
<evidence type="ECO:0000256" key="4">
    <source>
        <dbReference type="ARBA" id="ARBA00022448"/>
    </source>
</evidence>
<feature type="compositionally biased region" description="Polar residues" evidence="13">
    <location>
        <begin position="672"/>
        <end position="682"/>
    </location>
</feature>
<dbReference type="GO" id="GO:0000184">
    <property type="term" value="P:nuclear-transcribed mRNA catabolic process, nonsense-mediated decay"/>
    <property type="evidence" value="ECO:0007669"/>
    <property type="project" value="UniProtKB-KW"/>
</dbReference>
<keyword evidence="11" id="KW-0508">mRNA splicing</keyword>
<name>A0A0C2X7I4_AMAMK</name>
<dbReference type="GO" id="GO:0035145">
    <property type="term" value="C:exon-exon junction complex"/>
    <property type="evidence" value="ECO:0007669"/>
    <property type="project" value="InterPro"/>
</dbReference>
<evidence type="ECO:0000256" key="11">
    <source>
        <dbReference type="ARBA" id="ARBA00023187"/>
    </source>
</evidence>
<feature type="region of interest" description="Disordered" evidence="13">
    <location>
        <begin position="409"/>
        <end position="443"/>
    </location>
</feature>
<reference evidence="15 16" key="1">
    <citation type="submission" date="2014-04" db="EMBL/GenBank/DDBJ databases">
        <title>Evolutionary Origins and Diversification of the Mycorrhizal Mutualists.</title>
        <authorList>
            <consortium name="DOE Joint Genome Institute"/>
            <consortium name="Mycorrhizal Genomics Consortium"/>
            <person name="Kohler A."/>
            <person name="Kuo A."/>
            <person name="Nagy L.G."/>
            <person name="Floudas D."/>
            <person name="Copeland A."/>
            <person name="Barry K.W."/>
            <person name="Cichocki N."/>
            <person name="Veneault-Fourrey C."/>
            <person name="LaButti K."/>
            <person name="Lindquist E.A."/>
            <person name="Lipzen A."/>
            <person name="Lundell T."/>
            <person name="Morin E."/>
            <person name="Murat C."/>
            <person name="Riley R."/>
            <person name="Ohm R."/>
            <person name="Sun H."/>
            <person name="Tunlid A."/>
            <person name="Henrissat B."/>
            <person name="Grigoriev I.V."/>
            <person name="Hibbett D.S."/>
            <person name="Martin F."/>
        </authorList>
    </citation>
    <scope>NUCLEOTIDE SEQUENCE [LARGE SCALE GENOMIC DNA]</scope>
    <source>
        <strain evidence="15 16">Koide BX008</strain>
    </source>
</reference>
<dbReference type="GO" id="GO:0003729">
    <property type="term" value="F:mRNA binding"/>
    <property type="evidence" value="ECO:0007669"/>
    <property type="project" value="InterPro"/>
</dbReference>
<dbReference type="GO" id="GO:0005737">
    <property type="term" value="C:cytoplasm"/>
    <property type="evidence" value="ECO:0007669"/>
    <property type="project" value="UniProtKB-SubCell"/>
</dbReference>
<dbReference type="AlphaFoldDB" id="A0A0C2X7I4"/>
<dbReference type="GO" id="GO:0008380">
    <property type="term" value="P:RNA splicing"/>
    <property type="evidence" value="ECO:0007669"/>
    <property type="project" value="UniProtKB-KW"/>
</dbReference>
<feature type="region of interest" description="Disordered" evidence="13">
    <location>
        <begin position="475"/>
        <end position="494"/>
    </location>
</feature>
<evidence type="ECO:0000256" key="12">
    <source>
        <dbReference type="ARBA" id="ARBA00023242"/>
    </source>
</evidence>
<feature type="compositionally biased region" description="Basic and acidic residues" evidence="13">
    <location>
        <begin position="604"/>
        <end position="619"/>
    </location>
</feature>
<feature type="compositionally biased region" description="Low complexity" evidence="13">
    <location>
        <begin position="627"/>
        <end position="637"/>
    </location>
</feature>
<evidence type="ECO:0000256" key="5">
    <source>
        <dbReference type="ARBA" id="ARBA00022490"/>
    </source>
</evidence>
<feature type="region of interest" description="Disordered" evidence="13">
    <location>
        <begin position="236"/>
        <end position="294"/>
    </location>
</feature>
<evidence type="ECO:0000256" key="2">
    <source>
        <dbReference type="ARBA" id="ARBA00004496"/>
    </source>
</evidence>
<dbReference type="OrthoDB" id="3361414at2759"/>
<feature type="region of interest" description="Disordered" evidence="13">
    <location>
        <begin position="346"/>
        <end position="371"/>
    </location>
</feature>
<organism evidence="15 16">
    <name type="scientific">Amanita muscaria (strain Koide BX008)</name>
    <dbReference type="NCBI Taxonomy" id="946122"/>
    <lineage>
        <taxon>Eukaryota</taxon>
        <taxon>Fungi</taxon>
        <taxon>Dikarya</taxon>
        <taxon>Basidiomycota</taxon>
        <taxon>Agaricomycotina</taxon>
        <taxon>Agaricomycetes</taxon>
        <taxon>Agaricomycetidae</taxon>
        <taxon>Agaricales</taxon>
        <taxon>Pluteineae</taxon>
        <taxon>Amanitaceae</taxon>
        <taxon>Amanita</taxon>
    </lineage>
</organism>
<keyword evidence="9" id="KW-0694">RNA-binding</keyword>
<keyword evidence="10" id="KW-0866">Nonsense-mediated mRNA decay</keyword>
<protein>
    <recommendedName>
        <fullName evidence="14">Btz domain-containing protein</fullName>
    </recommendedName>
</protein>
<dbReference type="STRING" id="946122.A0A0C2X7I4"/>
<keyword evidence="7" id="KW-0509">mRNA transport</keyword>
<keyword evidence="5" id="KW-0963">Cytoplasm</keyword>
<dbReference type="EMBL" id="KN818224">
    <property type="protein sequence ID" value="KIL70302.1"/>
    <property type="molecule type" value="Genomic_DNA"/>
</dbReference>
<dbReference type="Proteomes" id="UP000054549">
    <property type="component" value="Unassembled WGS sequence"/>
</dbReference>